<gene>
    <name evidence="2" type="ORF">L1967_11380</name>
</gene>
<keyword evidence="1" id="KW-0175">Coiled coil</keyword>
<reference evidence="2" key="1">
    <citation type="submission" date="2022-01" db="EMBL/GenBank/DDBJ databases">
        <title>Genome sequencing of Zunongwangia sp. M21534 genome.</title>
        <authorList>
            <person name="Chen Y."/>
            <person name="Dong C."/>
            <person name="Shao Z."/>
        </authorList>
    </citation>
    <scope>NUCLEOTIDE SEQUENCE</scope>
    <source>
        <strain evidence="2">MCCC M21534</strain>
    </source>
</reference>
<protein>
    <submittedName>
        <fullName evidence="2">Uncharacterized protein</fullName>
    </submittedName>
</protein>
<dbReference type="EMBL" id="JAKHSK010000014">
    <property type="protein sequence ID" value="MCL6218902.1"/>
    <property type="molecule type" value="Genomic_DNA"/>
</dbReference>
<name>A0A9X1ZQ55_9FLAO</name>
<evidence type="ECO:0000256" key="1">
    <source>
        <dbReference type="SAM" id="Coils"/>
    </source>
</evidence>
<dbReference type="AlphaFoldDB" id="A0A9X1ZQ55"/>
<sequence>MADDKKGAAFLGSLKRNNDQILDDRAQAINEDAQLMYKREVEDLALNLKRLKRDQENMLDLNSENPNALMQAANFAAKSYVNRDLELLVKIRNLEIKLELAKERYTYLFGDKIETL</sequence>
<comment type="caution">
    <text evidence="2">The sequence shown here is derived from an EMBL/GenBank/DDBJ whole genome shotgun (WGS) entry which is preliminary data.</text>
</comment>
<proteinExistence type="predicted"/>
<evidence type="ECO:0000313" key="3">
    <source>
        <dbReference type="Proteomes" id="UP001139521"/>
    </source>
</evidence>
<dbReference type="RefSeq" id="WP_249601751.1">
    <property type="nucleotide sequence ID" value="NZ_JAKHSK010000014.1"/>
</dbReference>
<dbReference type="Proteomes" id="UP001139521">
    <property type="component" value="Unassembled WGS sequence"/>
</dbReference>
<evidence type="ECO:0000313" key="2">
    <source>
        <dbReference type="EMBL" id="MCL6218902.1"/>
    </source>
</evidence>
<accession>A0A9X1ZQ55</accession>
<feature type="coiled-coil region" evidence="1">
    <location>
        <begin position="11"/>
        <end position="61"/>
    </location>
</feature>
<organism evidence="2 3">
    <name type="scientific">Zunongwangia pacifica</name>
    <dbReference type="NCBI Taxonomy" id="2911062"/>
    <lineage>
        <taxon>Bacteria</taxon>
        <taxon>Pseudomonadati</taxon>
        <taxon>Bacteroidota</taxon>
        <taxon>Flavobacteriia</taxon>
        <taxon>Flavobacteriales</taxon>
        <taxon>Flavobacteriaceae</taxon>
        <taxon>Zunongwangia</taxon>
    </lineage>
</organism>
<keyword evidence="3" id="KW-1185">Reference proteome</keyword>